<protein>
    <submittedName>
        <fullName evidence="1">Uncharacterized protein</fullName>
    </submittedName>
</protein>
<dbReference type="AlphaFoldDB" id="A0A0P7BZW8"/>
<evidence type="ECO:0000313" key="2">
    <source>
        <dbReference type="Proteomes" id="UP000050454"/>
    </source>
</evidence>
<accession>A0A0P7BZW8</accession>
<reference evidence="1 2" key="1">
    <citation type="submission" date="2015-07" db="EMBL/GenBank/DDBJ databases">
        <title>The draft genome sequence of Leadbetterella sp. JN14-9.</title>
        <authorList>
            <person name="Liu Y."/>
            <person name="Du J."/>
            <person name="Shao Z."/>
        </authorList>
    </citation>
    <scope>NUCLEOTIDE SEQUENCE [LARGE SCALE GENOMIC DNA]</scope>
    <source>
        <strain evidence="1 2">JN14-9</strain>
    </source>
</reference>
<name>A0A0P7BZW8_9BACT</name>
<keyword evidence="2" id="KW-1185">Reference proteome</keyword>
<evidence type="ECO:0000313" key="1">
    <source>
        <dbReference type="EMBL" id="KPM46645.1"/>
    </source>
</evidence>
<organism evidence="1 2">
    <name type="scientific">Jiulongibacter sediminis</name>
    <dbReference type="NCBI Taxonomy" id="1605367"/>
    <lineage>
        <taxon>Bacteria</taxon>
        <taxon>Pseudomonadati</taxon>
        <taxon>Bacteroidota</taxon>
        <taxon>Cytophagia</taxon>
        <taxon>Cytophagales</taxon>
        <taxon>Leadbetterellaceae</taxon>
        <taxon>Jiulongibacter</taxon>
    </lineage>
</organism>
<dbReference type="PATRIC" id="fig|1605367.3.peg.1221"/>
<dbReference type="Proteomes" id="UP000050454">
    <property type="component" value="Unassembled WGS sequence"/>
</dbReference>
<proteinExistence type="predicted"/>
<sequence length="194" mass="22458">MLLFPQAFAQELADRKSQFTLFDVEFSYSKSDAENSSPSKSHFYVKNHLINPNRPVDWTSPVNFRDGLVHIRIDVIEKPMGNEPTKWTICYIPNRGQDNGYGCTSTDLFTSEGVFEKDVSMHDFWENQSIIWTEGIKQMDLVIKDESGGQGHAHKRKDHEKFFPTRVRISMIQVAEGYQYNPRLLPEKPMKVVN</sequence>
<gene>
    <name evidence="1" type="ORF">AFM12_18875</name>
</gene>
<dbReference type="EMBL" id="LGTQ01000016">
    <property type="protein sequence ID" value="KPM46645.1"/>
    <property type="molecule type" value="Genomic_DNA"/>
</dbReference>
<comment type="caution">
    <text evidence="1">The sequence shown here is derived from an EMBL/GenBank/DDBJ whole genome shotgun (WGS) entry which is preliminary data.</text>
</comment>